<dbReference type="Proteomes" id="UP000682928">
    <property type="component" value="Chromosome"/>
</dbReference>
<dbReference type="EMBL" id="AP024590">
    <property type="protein sequence ID" value="BCU54448.1"/>
    <property type="molecule type" value="Genomic_DNA"/>
</dbReference>
<name>A0AA86M6U2_9ENTR</name>
<feature type="chain" id="PRO_5041683600" description="DUF3828 domain-containing protein" evidence="1">
    <location>
        <begin position="19"/>
        <end position="148"/>
    </location>
</feature>
<feature type="signal peptide" evidence="1">
    <location>
        <begin position="1"/>
        <end position="18"/>
    </location>
</feature>
<accession>A0AA86M6U2</accession>
<dbReference type="InterPro" id="IPR024289">
    <property type="entry name" value="DUF3828"/>
</dbReference>
<protein>
    <recommendedName>
        <fullName evidence="2">DUF3828 domain-containing protein</fullName>
    </recommendedName>
</protein>
<evidence type="ECO:0000313" key="3">
    <source>
        <dbReference type="EMBL" id="BCU54448.1"/>
    </source>
</evidence>
<feature type="domain" description="DUF3828" evidence="2">
    <location>
        <begin position="27"/>
        <end position="139"/>
    </location>
</feature>
<reference evidence="3" key="1">
    <citation type="submission" date="2021-04" db="EMBL/GenBank/DDBJ databases">
        <title>Difference and commonality of drug resistance evolution in various bacteria. and drug sensitivity profiles.</title>
        <authorList>
            <person name="Maeda T."/>
            <person name="Shibai A."/>
            <person name="Kawada K."/>
            <person name="Kotani H."/>
            <person name="Tarusawa Y."/>
            <person name="Tanabe K."/>
            <person name="Furusawa C."/>
        </authorList>
    </citation>
    <scope>NUCLEOTIDE SEQUENCE</scope>
    <source>
        <strain evidence="3">JCM 8580</strain>
    </source>
</reference>
<evidence type="ECO:0000259" key="2">
    <source>
        <dbReference type="Pfam" id="PF12883"/>
    </source>
</evidence>
<dbReference type="Pfam" id="PF12883">
    <property type="entry name" value="DUF3828"/>
    <property type="match status" value="1"/>
</dbReference>
<dbReference type="RefSeq" id="WP_088221518.1">
    <property type="nucleotide sequence ID" value="NZ_AP024590.1"/>
</dbReference>
<gene>
    <name evidence="3" type="ORF">ENKO_10420</name>
</gene>
<sequence length="148" mass="16791">MKKLLLLALMSSSAIANSNDPVTQAVNFNSWYVNQIAQDKSPVNDDQKIDNYVTTETLQKLRRTQDPAYDDEEFYEADLFLKAQDIGDDWPQNVSAIAGDTDPVCVNVYIAFGKKQDHIVIDCMVKEKDIWKVQSVANVNFSRNLNNK</sequence>
<proteinExistence type="predicted"/>
<evidence type="ECO:0000256" key="1">
    <source>
        <dbReference type="SAM" id="SignalP"/>
    </source>
</evidence>
<evidence type="ECO:0000313" key="4">
    <source>
        <dbReference type="Proteomes" id="UP000682928"/>
    </source>
</evidence>
<keyword evidence="1" id="KW-0732">Signal</keyword>
<dbReference type="Gene3D" id="3.10.450.50">
    <property type="match status" value="1"/>
</dbReference>
<dbReference type="AlphaFoldDB" id="A0AA86M6U2"/>
<organism evidence="3 4">
    <name type="scientific">Enterobacter kobei</name>
    <dbReference type="NCBI Taxonomy" id="208224"/>
    <lineage>
        <taxon>Bacteria</taxon>
        <taxon>Pseudomonadati</taxon>
        <taxon>Pseudomonadota</taxon>
        <taxon>Gammaproteobacteria</taxon>
        <taxon>Enterobacterales</taxon>
        <taxon>Enterobacteriaceae</taxon>
        <taxon>Enterobacter</taxon>
        <taxon>Enterobacter cloacae complex</taxon>
    </lineage>
</organism>